<comment type="caution">
    <text evidence="6">The sequence shown here is derived from an EMBL/GenBank/DDBJ whole genome shotgun (WGS) entry which is preliminary data.</text>
</comment>
<gene>
    <name evidence="6" type="ORF">COW36_24930</name>
</gene>
<dbReference type="InterPro" id="IPR036388">
    <property type="entry name" value="WH-like_DNA-bd_sf"/>
</dbReference>
<dbReference type="PANTHER" id="PTHR43214">
    <property type="entry name" value="TWO-COMPONENT RESPONSE REGULATOR"/>
    <property type="match status" value="1"/>
</dbReference>
<dbReference type="CDD" id="cd06170">
    <property type="entry name" value="LuxR_C_like"/>
    <property type="match status" value="1"/>
</dbReference>
<evidence type="ECO:0000259" key="5">
    <source>
        <dbReference type="PROSITE" id="PS50110"/>
    </source>
</evidence>
<dbReference type="InterPro" id="IPR011006">
    <property type="entry name" value="CheY-like_superfamily"/>
</dbReference>
<dbReference type="InterPro" id="IPR000792">
    <property type="entry name" value="Tscrpt_reg_LuxR_C"/>
</dbReference>
<dbReference type="InterPro" id="IPR016032">
    <property type="entry name" value="Sig_transdc_resp-reg_C-effctor"/>
</dbReference>
<name>A0A2M7FWQ6_9BACT</name>
<dbReference type="InterPro" id="IPR039420">
    <property type="entry name" value="WalR-like"/>
</dbReference>
<dbReference type="SUPFAM" id="SSF46894">
    <property type="entry name" value="C-terminal effector domain of the bipartite response regulators"/>
    <property type="match status" value="1"/>
</dbReference>
<dbReference type="SMART" id="SM00421">
    <property type="entry name" value="HTH_LUXR"/>
    <property type="match status" value="1"/>
</dbReference>
<keyword evidence="1 3" id="KW-0597">Phosphoprotein</keyword>
<dbReference type="GO" id="GO:0003677">
    <property type="term" value="F:DNA binding"/>
    <property type="evidence" value="ECO:0007669"/>
    <property type="project" value="UniProtKB-KW"/>
</dbReference>
<dbReference type="PANTHER" id="PTHR43214:SF42">
    <property type="entry name" value="TRANSCRIPTIONAL REGULATORY PROTEIN DESR"/>
    <property type="match status" value="1"/>
</dbReference>
<accession>A0A2M7FWQ6</accession>
<evidence type="ECO:0008006" key="8">
    <source>
        <dbReference type="Google" id="ProtNLM"/>
    </source>
</evidence>
<dbReference type="AlphaFoldDB" id="A0A2M7FWQ6"/>
<evidence type="ECO:0000259" key="4">
    <source>
        <dbReference type="PROSITE" id="PS50043"/>
    </source>
</evidence>
<reference evidence="6 7" key="1">
    <citation type="submission" date="2017-09" db="EMBL/GenBank/DDBJ databases">
        <title>Depth-based differentiation of microbial function through sediment-hosted aquifers and enrichment of novel symbionts in the deep terrestrial subsurface.</title>
        <authorList>
            <person name="Probst A.J."/>
            <person name="Ladd B."/>
            <person name="Jarett J.K."/>
            <person name="Geller-Mcgrath D.E."/>
            <person name="Sieber C.M."/>
            <person name="Emerson J.B."/>
            <person name="Anantharaman K."/>
            <person name="Thomas B.C."/>
            <person name="Malmstrom R."/>
            <person name="Stieglmeier M."/>
            <person name="Klingl A."/>
            <person name="Woyke T."/>
            <person name="Ryan C.M."/>
            <person name="Banfield J.F."/>
        </authorList>
    </citation>
    <scope>NUCLEOTIDE SEQUENCE [LARGE SCALE GENOMIC DNA]</scope>
    <source>
        <strain evidence="6">CG17_big_fil_post_rev_8_21_14_2_50_48_46</strain>
    </source>
</reference>
<dbReference type="Gene3D" id="3.40.50.2300">
    <property type="match status" value="1"/>
</dbReference>
<dbReference type="GO" id="GO:0000160">
    <property type="term" value="P:phosphorelay signal transduction system"/>
    <property type="evidence" value="ECO:0007669"/>
    <property type="project" value="InterPro"/>
</dbReference>
<evidence type="ECO:0000256" key="2">
    <source>
        <dbReference type="ARBA" id="ARBA00023125"/>
    </source>
</evidence>
<dbReference type="SMART" id="SM00448">
    <property type="entry name" value="REC"/>
    <property type="match status" value="1"/>
</dbReference>
<evidence type="ECO:0000313" key="7">
    <source>
        <dbReference type="Proteomes" id="UP000231019"/>
    </source>
</evidence>
<dbReference type="PROSITE" id="PS50043">
    <property type="entry name" value="HTH_LUXR_2"/>
    <property type="match status" value="1"/>
</dbReference>
<dbReference type="GO" id="GO:0006355">
    <property type="term" value="P:regulation of DNA-templated transcription"/>
    <property type="evidence" value="ECO:0007669"/>
    <property type="project" value="InterPro"/>
</dbReference>
<dbReference type="EMBL" id="PFFQ01000067">
    <property type="protein sequence ID" value="PIW13649.1"/>
    <property type="molecule type" value="Genomic_DNA"/>
</dbReference>
<dbReference type="PRINTS" id="PR00038">
    <property type="entry name" value="HTHLUXR"/>
</dbReference>
<feature type="domain" description="Response regulatory" evidence="5">
    <location>
        <begin position="7"/>
        <end position="127"/>
    </location>
</feature>
<dbReference type="CDD" id="cd17535">
    <property type="entry name" value="REC_NarL-like"/>
    <property type="match status" value="1"/>
</dbReference>
<protein>
    <recommendedName>
        <fullName evidence="8">DNA-binding response regulator</fullName>
    </recommendedName>
</protein>
<dbReference type="SUPFAM" id="SSF52172">
    <property type="entry name" value="CheY-like"/>
    <property type="match status" value="1"/>
</dbReference>
<proteinExistence type="predicted"/>
<evidence type="ECO:0000256" key="3">
    <source>
        <dbReference type="PROSITE-ProRule" id="PRU00169"/>
    </source>
</evidence>
<dbReference type="InterPro" id="IPR001789">
    <property type="entry name" value="Sig_transdc_resp-reg_receiver"/>
</dbReference>
<dbReference type="InterPro" id="IPR058245">
    <property type="entry name" value="NreC/VraR/RcsB-like_REC"/>
</dbReference>
<dbReference type="Pfam" id="PF00072">
    <property type="entry name" value="Response_reg"/>
    <property type="match status" value="1"/>
</dbReference>
<sequence length="213" mass="24444">MILPTVTVTLVDDDLHTLDLLEAWMTNSCYIPYHFQILNKASSGREAIKKIRDQPCDLVILDLNLPDANGLSIAHFCKTLQKRPRILLYSGYDDWLEWKDTAHRHIQGYVIKGGPIETLEKAVHKILQGGYFWEPAVYYQMHLKSLEPEEPFVWAQPLTNRQEEVLSLFCQGEKQAQIAVRLNLSTNTVKTHLRKICKKAGCSSLESLKQKII</sequence>
<evidence type="ECO:0000256" key="1">
    <source>
        <dbReference type="ARBA" id="ARBA00022553"/>
    </source>
</evidence>
<dbReference type="PROSITE" id="PS50110">
    <property type="entry name" value="RESPONSE_REGULATORY"/>
    <property type="match status" value="1"/>
</dbReference>
<feature type="domain" description="HTH luxR-type" evidence="4">
    <location>
        <begin position="151"/>
        <end position="213"/>
    </location>
</feature>
<feature type="modified residue" description="4-aspartylphosphate" evidence="3">
    <location>
        <position position="62"/>
    </location>
</feature>
<dbReference type="Pfam" id="PF00196">
    <property type="entry name" value="GerE"/>
    <property type="match status" value="1"/>
</dbReference>
<organism evidence="6 7">
    <name type="scientific">bacterium (Candidatus Blackallbacteria) CG17_big_fil_post_rev_8_21_14_2_50_48_46</name>
    <dbReference type="NCBI Taxonomy" id="2014261"/>
    <lineage>
        <taxon>Bacteria</taxon>
        <taxon>Candidatus Blackallbacteria</taxon>
    </lineage>
</organism>
<dbReference type="Gene3D" id="1.10.10.10">
    <property type="entry name" value="Winged helix-like DNA-binding domain superfamily/Winged helix DNA-binding domain"/>
    <property type="match status" value="1"/>
</dbReference>
<dbReference type="Proteomes" id="UP000231019">
    <property type="component" value="Unassembled WGS sequence"/>
</dbReference>
<evidence type="ECO:0000313" key="6">
    <source>
        <dbReference type="EMBL" id="PIW13649.1"/>
    </source>
</evidence>
<keyword evidence="2" id="KW-0238">DNA-binding</keyword>